<comment type="subcellular location">
    <subcellularLocation>
        <location evidence="1">Cell outer membrane</location>
        <topology evidence="1">Multi-pass membrane protein</topology>
    </subcellularLocation>
</comment>
<dbReference type="Gene3D" id="2.40.160.60">
    <property type="entry name" value="Outer membrane protein transport protein (OMPP1/FadL/TodX)"/>
    <property type="match status" value="1"/>
</dbReference>
<dbReference type="PANTHER" id="PTHR35093:SF8">
    <property type="entry name" value="OUTER MEMBRANE PROTEIN NMB0088-RELATED"/>
    <property type="match status" value="1"/>
</dbReference>
<dbReference type="AlphaFoldDB" id="A0A9X2R268"/>
<evidence type="ECO:0000256" key="6">
    <source>
        <dbReference type="ARBA" id="ARBA00023136"/>
    </source>
</evidence>
<feature type="signal peptide" evidence="8">
    <location>
        <begin position="1"/>
        <end position="26"/>
    </location>
</feature>
<organism evidence="9 10">
    <name type="scientific">Salinibacter ruber</name>
    <dbReference type="NCBI Taxonomy" id="146919"/>
    <lineage>
        <taxon>Bacteria</taxon>
        <taxon>Pseudomonadati</taxon>
        <taxon>Rhodothermota</taxon>
        <taxon>Rhodothermia</taxon>
        <taxon>Rhodothermales</taxon>
        <taxon>Salinibacteraceae</taxon>
        <taxon>Salinibacter</taxon>
    </lineage>
</organism>
<dbReference type="RefSeq" id="WP_259055508.1">
    <property type="nucleotide sequence ID" value="NZ_JANTZA010000007.1"/>
</dbReference>
<comment type="similarity">
    <text evidence="2">Belongs to the OmpP1/FadL family.</text>
</comment>
<keyword evidence="5 8" id="KW-0732">Signal</keyword>
<dbReference type="GO" id="GO:0015483">
    <property type="term" value="F:long-chain fatty acid transporting porin activity"/>
    <property type="evidence" value="ECO:0007669"/>
    <property type="project" value="TreeGrafter"/>
</dbReference>
<evidence type="ECO:0000313" key="9">
    <source>
        <dbReference type="EMBL" id="MCS3950178.1"/>
    </source>
</evidence>
<name>A0A9X2R268_9BACT</name>
<dbReference type="PANTHER" id="PTHR35093">
    <property type="entry name" value="OUTER MEMBRANE PROTEIN NMB0088-RELATED"/>
    <property type="match status" value="1"/>
</dbReference>
<keyword evidence="4" id="KW-0812">Transmembrane</keyword>
<dbReference type="InterPro" id="IPR005017">
    <property type="entry name" value="OMPP1/FadL/TodX"/>
</dbReference>
<accession>A0A9X2R268</accession>
<keyword evidence="7" id="KW-0998">Cell outer membrane</keyword>
<dbReference type="GO" id="GO:0009279">
    <property type="term" value="C:cell outer membrane"/>
    <property type="evidence" value="ECO:0007669"/>
    <property type="project" value="UniProtKB-SubCell"/>
</dbReference>
<evidence type="ECO:0000256" key="4">
    <source>
        <dbReference type="ARBA" id="ARBA00022692"/>
    </source>
</evidence>
<keyword evidence="3" id="KW-1134">Transmembrane beta strand</keyword>
<dbReference type="Pfam" id="PF03349">
    <property type="entry name" value="Toluene_X"/>
    <property type="match status" value="1"/>
</dbReference>
<evidence type="ECO:0000256" key="7">
    <source>
        <dbReference type="ARBA" id="ARBA00023237"/>
    </source>
</evidence>
<evidence type="ECO:0000256" key="8">
    <source>
        <dbReference type="SAM" id="SignalP"/>
    </source>
</evidence>
<evidence type="ECO:0000256" key="1">
    <source>
        <dbReference type="ARBA" id="ARBA00004571"/>
    </source>
</evidence>
<sequence length="537" mass="58606">MSTRSFCSRLLLLFLVGLVGGGPAIAAAQTADDAYRFSNRFPAVGTRATGMSGAGGVGGWADPSALYTNPAGLGYYQASEISGSLSGLLSRDESTYQIFVDGPASQNTGDNATARLGHLTGIYNVDTERGSLVFALGFNRTSAFDRELTYSGKNSSSSITDTFLPFGEEFDVSEDNGTVNIDVFPVVPFVAFQAGAVEFFNSRFQNDQYPFLQAVAPGQSIQQDGTVTRGGSMNEFSFAGAVEVAPDIMIGGAANISYGTYVFENELTETATRPGSNDGYSVVVGDRLLEGFRSMFFRERFTSDLTGFNLRLGLSANAAEDVRLGFTVETPTWYSIDETFTDAFIRTEFGNGSLAYGDDPDEDAARGEFQYQLQTPWRLSTGVSYTRDPFLISADVEFVDWSQTRLDADETEFDVTNETLEEYDYVVNWRGGIEYRSENGLSLRTGIAYRPGARGFDFTLADGEETDRSRLFLSAGAGVQLSERLSLNAAWMQERSTDQFLPYASVTPPGESEPIDVPVIDEDVVRNQIRVGFRYSF</sequence>
<gene>
    <name evidence="9" type="ORF">GGP83_000104</name>
</gene>
<evidence type="ECO:0000256" key="2">
    <source>
        <dbReference type="ARBA" id="ARBA00008163"/>
    </source>
</evidence>
<dbReference type="EMBL" id="JANUBB010000001">
    <property type="protein sequence ID" value="MCS3950178.1"/>
    <property type="molecule type" value="Genomic_DNA"/>
</dbReference>
<evidence type="ECO:0000256" key="3">
    <source>
        <dbReference type="ARBA" id="ARBA00022452"/>
    </source>
</evidence>
<keyword evidence="6" id="KW-0472">Membrane</keyword>
<feature type="chain" id="PRO_5041196861" evidence="8">
    <location>
        <begin position="27"/>
        <end position="537"/>
    </location>
</feature>
<reference evidence="9" key="1">
    <citation type="submission" date="2022-08" db="EMBL/GenBank/DDBJ databases">
        <title>Genomic Encyclopedia of Type Strains, Phase V (KMG-V): Genome sequencing to study the core and pangenomes of soil and plant-associated prokaryotes.</title>
        <authorList>
            <person name="Whitman W."/>
        </authorList>
    </citation>
    <scope>NUCLEOTIDE SEQUENCE</scope>
    <source>
        <strain evidence="9">SP2017</strain>
    </source>
</reference>
<evidence type="ECO:0000313" key="10">
    <source>
        <dbReference type="Proteomes" id="UP001155010"/>
    </source>
</evidence>
<evidence type="ECO:0000256" key="5">
    <source>
        <dbReference type="ARBA" id="ARBA00022729"/>
    </source>
</evidence>
<dbReference type="Proteomes" id="UP001155010">
    <property type="component" value="Unassembled WGS sequence"/>
</dbReference>
<dbReference type="SUPFAM" id="SSF56935">
    <property type="entry name" value="Porins"/>
    <property type="match status" value="1"/>
</dbReference>
<proteinExistence type="inferred from homology"/>
<protein>
    <submittedName>
        <fullName evidence="9">Long-subunit fatty acid transport protein</fullName>
    </submittedName>
</protein>
<comment type="caution">
    <text evidence="9">The sequence shown here is derived from an EMBL/GenBank/DDBJ whole genome shotgun (WGS) entry which is preliminary data.</text>
</comment>